<dbReference type="PROSITE" id="PS51186">
    <property type="entry name" value="GNAT"/>
    <property type="match status" value="1"/>
</dbReference>
<dbReference type="EMBL" id="BBNR01000028">
    <property type="protein sequence ID" value="GAL68930.1"/>
    <property type="molecule type" value="Genomic_DNA"/>
</dbReference>
<dbReference type="Pfam" id="PF00583">
    <property type="entry name" value="Acetyltransf_1"/>
    <property type="match status" value="1"/>
</dbReference>
<dbReference type="CDD" id="cd04301">
    <property type="entry name" value="NAT_SF"/>
    <property type="match status" value="1"/>
</dbReference>
<organism evidence="5 7">
    <name type="scientific">Jejuia pallidilutea</name>
    <dbReference type="NCBI Taxonomy" id="504487"/>
    <lineage>
        <taxon>Bacteria</taxon>
        <taxon>Pseudomonadati</taxon>
        <taxon>Bacteroidota</taxon>
        <taxon>Flavobacteriia</taxon>
        <taxon>Flavobacteriales</taxon>
        <taxon>Flavobacteriaceae</taxon>
        <taxon>Jejuia</taxon>
    </lineage>
</organism>
<dbReference type="OrthoDB" id="9789603at2"/>
<evidence type="ECO:0000259" key="3">
    <source>
        <dbReference type="PROSITE" id="PS51186"/>
    </source>
</evidence>
<keyword evidence="2" id="KW-0012">Acyltransferase</keyword>
<keyword evidence="8" id="KW-1185">Reference proteome</keyword>
<dbReference type="eggNOG" id="COG1670">
    <property type="taxonomic scope" value="Bacteria"/>
</dbReference>
<sequence>MEFKFTILDKTDILKVVPLVEKLDNFKVTKEVLSERFLEMIQQNYECAVILSQNEIIGVCGLWFCTRHYAGKSVEVDHVYIEDAYRGKGVGKQFFKWIYDYAINKGCSTIELNTYVSNYPSHKFYYNEGFEILGYHFLKKF</sequence>
<feature type="domain" description="N-acetyltransferase" evidence="3">
    <location>
        <begin position="3"/>
        <end position="141"/>
    </location>
</feature>
<evidence type="ECO:0000256" key="2">
    <source>
        <dbReference type="ARBA" id="ARBA00023315"/>
    </source>
</evidence>
<dbReference type="InterPro" id="IPR000182">
    <property type="entry name" value="GNAT_dom"/>
</dbReference>
<evidence type="ECO:0000313" key="8">
    <source>
        <dbReference type="Proteomes" id="UP000030184"/>
    </source>
</evidence>
<dbReference type="Proteomes" id="UP000030184">
    <property type="component" value="Unassembled WGS sequence"/>
</dbReference>
<dbReference type="PANTHER" id="PTHR10545">
    <property type="entry name" value="DIAMINE N-ACETYLTRANSFERASE"/>
    <property type="match status" value="1"/>
</dbReference>
<reference evidence="8" key="1">
    <citation type="journal article" date="2014" name="Genome Announc.">
        <title>Draft Genome Sequence of Marine Flavobacterium Jejuia pallidilutea Strain 11shimoA1 and Pigmentation Mutants.</title>
        <authorList>
            <person name="Takatani N."/>
            <person name="Nakanishi M."/>
            <person name="Meirelles P."/>
            <person name="Mino S."/>
            <person name="Suda W."/>
            <person name="Oshima K."/>
            <person name="Hattori M."/>
            <person name="Ohkuma M."/>
            <person name="Hosokawa M."/>
            <person name="Miyashita K."/>
            <person name="Thompson F.L."/>
            <person name="Niwa A."/>
            <person name="Sawabe T."/>
            <person name="Sawabe T."/>
        </authorList>
    </citation>
    <scope>NUCLEOTIDE SEQUENCE [LARGE SCALE GENOMIC DNA]</scope>
    <source>
        <strain evidence="8">JCM 19538</strain>
    </source>
</reference>
<keyword evidence="1" id="KW-0808">Transferase</keyword>
<dbReference type="InterPro" id="IPR016181">
    <property type="entry name" value="Acyl_CoA_acyltransferase"/>
</dbReference>
<proteinExistence type="predicted"/>
<evidence type="ECO:0000313" key="7">
    <source>
        <dbReference type="Proteomes" id="UP000029646"/>
    </source>
</evidence>
<dbReference type="GO" id="GO:0008080">
    <property type="term" value="F:N-acetyltransferase activity"/>
    <property type="evidence" value="ECO:0007669"/>
    <property type="project" value="TreeGrafter"/>
</dbReference>
<evidence type="ECO:0000256" key="1">
    <source>
        <dbReference type="ARBA" id="ARBA00022679"/>
    </source>
</evidence>
<name>A0A090W8K1_9FLAO</name>
<protein>
    <recommendedName>
        <fullName evidence="3">N-acetyltransferase domain-containing protein</fullName>
    </recommendedName>
</protein>
<dbReference type="STRING" id="504487.JCM19538_2667"/>
<dbReference type="Gene3D" id="3.40.630.30">
    <property type="match status" value="1"/>
</dbReference>
<dbReference type="SUPFAM" id="SSF55729">
    <property type="entry name" value="Acyl-CoA N-acyltransferases (Nat)"/>
    <property type="match status" value="1"/>
</dbReference>
<dbReference type="InterPro" id="IPR051016">
    <property type="entry name" value="Diverse_Substrate_AcTransf"/>
</dbReference>
<evidence type="ECO:0000313" key="5">
    <source>
        <dbReference type="EMBL" id="GAL71804.1"/>
    </source>
</evidence>
<dbReference type="PANTHER" id="PTHR10545:SF29">
    <property type="entry name" value="GH14572P-RELATED"/>
    <property type="match status" value="1"/>
</dbReference>
<dbReference type="Proteomes" id="UP000029641">
    <property type="component" value="Unassembled WGS sequence"/>
</dbReference>
<dbReference type="EMBL" id="BBNY01000095">
    <property type="protein sequence ID" value="GAL91053.1"/>
    <property type="molecule type" value="Genomic_DNA"/>
</dbReference>
<dbReference type="EMBL" id="BBNS01000015">
    <property type="protein sequence ID" value="GAL71804.1"/>
    <property type="molecule type" value="Genomic_DNA"/>
</dbReference>
<dbReference type="AlphaFoldDB" id="A0A090W8K1"/>
<dbReference type="RefSeq" id="WP_042246646.1">
    <property type="nucleotide sequence ID" value="NZ_BBNR01000028.1"/>
</dbReference>
<accession>A0A090W8K1</accession>
<gene>
    <name evidence="4" type="ORF">JCM19301_2949</name>
    <name evidence="5" type="ORF">JCM19302_1954</name>
    <name evidence="6" type="ORF">JCM19538_2667</name>
</gene>
<comment type="caution">
    <text evidence="5">The sequence shown here is derived from an EMBL/GenBank/DDBJ whole genome shotgun (WGS) entry which is preliminary data.</text>
</comment>
<dbReference type="Proteomes" id="UP000029646">
    <property type="component" value="Unassembled WGS sequence"/>
</dbReference>
<evidence type="ECO:0000313" key="6">
    <source>
        <dbReference type="EMBL" id="GAL91053.1"/>
    </source>
</evidence>
<evidence type="ECO:0000313" key="4">
    <source>
        <dbReference type="EMBL" id="GAL68930.1"/>
    </source>
</evidence>